<keyword evidence="2" id="KW-1185">Reference proteome</keyword>
<gene>
    <name evidence="1" type="ORF">PAPYR_6673</name>
</gene>
<reference evidence="1" key="1">
    <citation type="journal article" date="2022" name="bioRxiv">
        <title>Genomics of Preaxostyla Flagellates Illuminates Evolutionary Transitions and the Path Towards Mitochondrial Loss.</title>
        <authorList>
            <person name="Novak L.V.F."/>
            <person name="Treitli S.C."/>
            <person name="Pyrih J."/>
            <person name="Halakuc P."/>
            <person name="Pipaliya S.V."/>
            <person name="Vacek V."/>
            <person name="Brzon O."/>
            <person name="Soukal P."/>
            <person name="Eme L."/>
            <person name="Dacks J.B."/>
            <person name="Karnkowska A."/>
            <person name="Elias M."/>
            <person name="Hampl V."/>
        </authorList>
    </citation>
    <scope>NUCLEOTIDE SEQUENCE</scope>
    <source>
        <strain evidence="1">RCP-MX</strain>
    </source>
</reference>
<organism evidence="1 2">
    <name type="scientific">Paratrimastix pyriformis</name>
    <dbReference type="NCBI Taxonomy" id="342808"/>
    <lineage>
        <taxon>Eukaryota</taxon>
        <taxon>Metamonada</taxon>
        <taxon>Preaxostyla</taxon>
        <taxon>Paratrimastigidae</taxon>
        <taxon>Paratrimastix</taxon>
    </lineage>
</organism>
<comment type="caution">
    <text evidence="1">The sequence shown here is derived from an EMBL/GenBank/DDBJ whole genome shotgun (WGS) entry which is preliminary data.</text>
</comment>
<dbReference type="Gene3D" id="3.30.930.10">
    <property type="entry name" value="Bira Bifunctional Protein, Domain 2"/>
    <property type="match status" value="1"/>
</dbReference>
<evidence type="ECO:0000313" key="1">
    <source>
        <dbReference type="EMBL" id="KAJ4457746.1"/>
    </source>
</evidence>
<sequence>MDAETYAALQETLRHRFFFAPAFEIYGGYAGLFVLGPSGTSLQDNLLAEWRRHFVLEDSVLEIKDSVVTPHPVLKASGHVDRFTDYLVRDGTEAFRADKLLEEACEARLAQIANLPQMKHDLAALDPATKRKEHETLAAQIAELERLPVEQVEIVRNKADGFEPADLRHWLLELKVPGPKTGLP</sequence>
<accession>A0ABQ8UH56</accession>
<evidence type="ECO:0000313" key="2">
    <source>
        <dbReference type="Proteomes" id="UP001141327"/>
    </source>
</evidence>
<dbReference type="SUPFAM" id="SSF55681">
    <property type="entry name" value="Class II aaRS and biotin synthetases"/>
    <property type="match status" value="1"/>
</dbReference>
<dbReference type="InterPro" id="IPR027031">
    <property type="entry name" value="Gly-tRNA_synthase/POLG2"/>
</dbReference>
<dbReference type="InterPro" id="IPR045864">
    <property type="entry name" value="aa-tRNA-synth_II/BPL/LPL"/>
</dbReference>
<name>A0ABQ8UH56_9EUKA</name>
<dbReference type="EMBL" id="JAPMOS010000040">
    <property type="protein sequence ID" value="KAJ4457746.1"/>
    <property type="molecule type" value="Genomic_DNA"/>
</dbReference>
<protein>
    <submittedName>
        <fullName evidence="1">Glycyl-tRNA synthetase 1</fullName>
    </submittedName>
</protein>
<dbReference type="Gene3D" id="3.30.40.230">
    <property type="match status" value="1"/>
</dbReference>
<dbReference type="Proteomes" id="UP001141327">
    <property type="component" value="Unassembled WGS sequence"/>
</dbReference>
<dbReference type="PANTHER" id="PTHR10745:SF0">
    <property type="entry name" value="GLYCINE--TRNA LIGASE"/>
    <property type="match status" value="1"/>
</dbReference>
<dbReference type="PANTHER" id="PTHR10745">
    <property type="entry name" value="GLYCYL-TRNA SYNTHETASE/DNA POLYMERASE SUBUNIT GAMMA-2"/>
    <property type="match status" value="1"/>
</dbReference>
<proteinExistence type="predicted"/>